<organism evidence="2">
    <name type="scientific">Chromera velia CCMP2878</name>
    <dbReference type="NCBI Taxonomy" id="1169474"/>
    <lineage>
        <taxon>Eukaryota</taxon>
        <taxon>Sar</taxon>
        <taxon>Alveolata</taxon>
        <taxon>Colpodellida</taxon>
        <taxon>Chromeraceae</taxon>
        <taxon>Chromera</taxon>
    </lineage>
</organism>
<dbReference type="PANTHER" id="PTHR43544">
    <property type="entry name" value="SHORT-CHAIN DEHYDROGENASE/REDUCTASE"/>
    <property type="match status" value="1"/>
</dbReference>
<feature type="region of interest" description="Disordered" evidence="1">
    <location>
        <begin position="910"/>
        <end position="942"/>
    </location>
</feature>
<dbReference type="GO" id="GO:0005737">
    <property type="term" value="C:cytoplasm"/>
    <property type="evidence" value="ECO:0007669"/>
    <property type="project" value="TreeGrafter"/>
</dbReference>
<feature type="region of interest" description="Disordered" evidence="1">
    <location>
        <begin position="768"/>
        <end position="792"/>
    </location>
</feature>
<dbReference type="InterPro" id="IPR036291">
    <property type="entry name" value="NAD(P)-bd_dom_sf"/>
</dbReference>
<feature type="compositionally biased region" description="Gly residues" evidence="1">
    <location>
        <begin position="910"/>
        <end position="927"/>
    </location>
</feature>
<protein>
    <submittedName>
        <fullName evidence="2">Uncharacterized protein</fullName>
    </submittedName>
</protein>
<evidence type="ECO:0000256" key="1">
    <source>
        <dbReference type="SAM" id="MobiDB-lite"/>
    </source>
</evidence>
<dbReference type="AlphaFoldDB" id="A0A0G4GNE2"/>
<dbReference type="SUPFAM" id="SSF51735">
    <property type="entry name" value="NAD(P)-binding Rossmann-fold domains"/>
    <property type="match status" value="1"/>
</dbReference>
<proteinExistence type="predicted"/>
<sequence length="1065" mass="116900">MIVVEYQNKRTLQTRKIAVPTPAEKDSRTLDEWRANVENAITATTKETVCVERFTSTLAGEEVMLPLNAPAHVALKGVQIIKAVCGVQMKPQESPAAAVAAVGGSAATPESTARAPLSEDQEIDDFGREIARLATLPGSLLDRNVLANQWESLRADEKRERKFKTILGHLDYKRIMKAYKGATEEKWYHMITPEVINTVILRDEWRIRHAFMYGTASTRAQDSSLIPLFSDTDGSLRSGLFSPRELTDEERQHPIVPPLEGISAVPDLISPATPHLESFRFCFDQFSYCQLKGVFEAINQTPGSPARVYAAGGSVLQAAARWTPETAMEWEDFGQGTPLSELYQWGDEIASALRHVPLSPNVKWKLSEMIVQDQARMKRLTNTAEHFNWGHGWPFHQSDVDLFVCADSLEHGTSLEEILAFFDLDCISVGYDGKNVYGLPRFIRALNTRHNFVEPARLRRWSTGSRIVKFRKRGFGCVFSEICKHEPRCDLSTTLDEEMARKIAAINVIDRQYDSLGYSMVSLPRARKIGHGVALDEHIRKNQEENKKAVQLFSQGEMNLKPPPLSAQYEFCFGNQSTSDLNIIRLVAGISLPTIHKGIPTAGQDQNTDNATICAALGVSPLPGVRCESLNTSKRNASVDLSGRVAVVTGGRVRVGHATARRLLRLGACVVVTSRFPRCCLRKFWREYPEETRKWIEEGRLEVWGLDFRHLPSVTHFASALAKKHSVVHFLINNAAQTVRRPPSHYRELVTEETAGDLEAELRKAIGHTWGPSLPPVQEKSERKEETGSNGKLAKMSSFELASLSEVVEGGTPALLTQLAVCNGDEVEERSPEVDADLEPVDLRQGTSWSGGILQVGAMELAEVQLVNVMAPFQLLQALTPCLRAGAKEAGSPAIVVNVTSAEGKFGFGGAEDGRVGGSPGGNGGSVSLGETARGSKTSRHPHTSMAKAALNMMTCAAAQELSRSSIAIYSVDVGWISSMAPQQELKANPRTWSTPALTEDDGAARVLDPLLLSVVLNKMETGGESDLGSRKDKAEREVLGRAGGGDKIPFPTGVLLRNFVVSDW</sequence>
<dbReference type="Pfam" id="PF00106">
    <property type="entry name" value="adh_short"/>
    <property type="match status" value="1"/>
</dbReference>
<dbReference type="InterPro" id="IPR051468">
    <property type="entry name" value="Fungal_SecMetab_SDRs"/>
</dbReference>
<dbReference type="EMBL" id="CDMZ01001384">
    <property type="protein sequence ID" value="CEM31767.1"/>
    <property type="molecule type" value="Genomic_DNA"/>
</dbReference>
<name>A0A0G4GNE2_9ALVE</name>
<evidence type="ECO:0000313" key="2">
    <source>
        <dbReference type="EMBL" id="CEM31767.1"/>
    </source>
</evidence>
<dbReference type="PANTHER" id="PTHR43544:SF2">
    <property type="entry name" value="OXIDOREDUCTASE"/>
    <property type="match status" value="1"/>
</dbReference>
<dbReference type="GO" id="GO:0016491">
    <property type="term" value="F:oxidoreductase activity"/>
    <property type="evidence" value="ECO:0007669"/>
    <property type="project" value="TreeGrafter"/>
</dbReference>
<gene>
    <name evidence="2" type="ORF">Cvel_22669</name>
</gene>
<dbReference type="VEuPathDB" id="CryptoDB:Cvel_22669"/>
<reference evidence="2" key="1">
    <citation type="submission" date="2014-11" db="EMBL/GenBank/DDBJ databases">
        <authorList>
            <person name="Otto D Thomas"/>
            <person name="Naeem Raeece"/>
        </authorList>
    </citation>
    <scope>NUCLEOTIDE SEQUENCE</scope>
</reference>
<accession>A0A0G4GNE2</accession>
<dbReference type="Gene3D" id="3.40.50.720">
    <property type="entry name" value="NAD(P)-binding Rossmann-like Domain"/>
    <property type="match status" value="2"/>
</dbReference>
<dbReference type="InterPro" id="IPR002347">
    <property type="entry name" value="SDR_fam"/>
</dbReference>